<gene>
    <name evidence="1" type="ORF">HAHE_15160</name>
</gene>
<sequence>MQVLLLATAPAALGDWRLDLLREEGIGTGNESLEKALAGSRIETPALEKHYRQLGSESFPDRVRAQQAFLSAGPDALDWLRKQPADESPEVRFRVQEIENQLRFPAIGSRDRMIRHAAASLLEAPESPATGGIFYEWFGQSQEDLGKPYRSFQFEVPEGMTGEVARGELRFSGERDGDDDQRLILRSAEWPGMERFPDQFSISAKIGGTEGGAAAWHVGITIGKVRALYHPGYAGGGFRFEQIGTTRELTRNQGMGFTPSTDELQRMLVKVRRLGDGDAELSVTIDQPDCQAFESTVRAPAEMIGPIDEVSLDRSGRTGGDARFDDFTIEFDAR</sequence>
<evidence type="ECO:0000313" key="2">
    <source>
        <dbReference type="Proteomes" id="UP001374893"/>
    </source>
</evidence>
<evidence type="ECO:0000313" key="1">
    <source>
        <dbReference type="EMBL" id="BCX47608.1"/>
    </source>
</evidence>
<reference evidence="1 2" key="1">
    <citation type="submission" date="2021-06" db="EMBL/GenBank/DDBJ databases">
        <title>Complete genome of Haloferula helveola possessing various polysaccharide degrading enzymes.</title>
        <authorList>
            <person name="Takami H."/>
            <person name="Huang C."/>
            <person name="Hamasaki K."/>
        </authorList>
    </citation>
    <scope>NUCLEOTIDE SEQUENCE [LARGE SCALE GENOMIC DNA]</scope>
    <source>
        <strain evidence="1 2">CN-1</strain>
    </source>
</reference>
<accession>A0ABM7RB65</accession>
<organism evidence="1 2">
    <name type="scientific">Haloferula helveola</name>
    <dbReference type="NCBI Taxonomy" id="490095"/>
    <lineage>
        <taxon>Bacteria</taxon>
        <taxon>Pseudomonadati</taxon>
        <taxon>Verrucomicrobiota</taxon>
        <taxon>Verrucomicrobiia</taxon>
        <taxon>Verrucomicrobiales</taxon>
        <taxon>Verrucomicrobiaceae</taxon>
        <taxon>Haloferula</taxon>
    </lineage>
</organism>
<protein>
    <submittedName>
        <fullName evidence="1">Uncharacterized protein</fullName>
    </submittedName>
</protein>
<dbReference type="EMBL" id="AP024702">
    <property type="protein sequence ID" value="BCX47608.1"/>
    <property type="molecule type" value="Genomic_DNA"/>
</dbReference>
<name>A0ABM7RB65_9BACT</name>
<keyword evidence="2" id="KW-1185">Reference proteome</keyword>
<proteinExistence type="predicted"/>
<dbReference type="Proteomes" id="UP001374893">
    <property type="component" value="Chromosome"/>
</dbReference>